<dbReference type="AlphaFoldDB" id="A0A843U9G3"/>
<protein>
    <submittedName>
        <fullName evidence="2">Uncharacterized protein</fullName>
    </submittedName>
</protein>
<dbReference type="EMBL" id="NMUH01000420">
    <property type="protein sequence ID" value="MQL78846.1"/>
    <property type="molecule type" value="Genomic_DNA"/>
</dbReference>
<name>A0A843U9G3_COLES</name>
<keyword evidence="3" id="KW-1185">Reference proteome</keyword>
<organism evidence="2 3">
    <name type="scientific">Colocasia esculenta</name>
    <name type="common">Wild taro</name>
    <name type="synonym">Arum esculentum</name>
    <dbReference type="NCBI Taxonomy" id="4460"/>
    <lineage>
        <taxon>Eukaryota</taxon>
        <taxon>Viridiplantae</taxon>
        <taxon>Streptophyta</taxon>
        <taxon>Embryophyta</taxon>
        <taxon>Tracheophyta</taxon>
        <taxon>Spermatophyta</taxon>
        <taxon>Magnoliopsida</taxon>
        <taxon>Liliopsida</taxon>
        <taxon>Araceae</taxon>
        <taxon>Aroideae</taxon>
        <taxon>Colocasieae</taxon>
        <taxon>Colocasia</taxon>
    </lineage>
</organism>
<gene>
    <name evidence="2" type="ORF">Taro_011276</name>
</gene>
<evidence type="ECO:0000313" key="2">
    <source>
        <dbReference type="EMBL" id="MQL78846.1"/>
    </source>
</evidence>
<comment type="caution">
    <text evidence="2">The sequence shown here is derived from an EMBL/GenBank/DDBJ whole genome shotgun (WGS) entry which is preliminary data.</text>
</comment>
<feature type="region of interest" description="Disordered" evidence="1">
    <location>
        <begin position="74"/>
        <end position="109"/>
    </location>
</feature>
<proteinExistence type="predicted"/>
<sequence>MFNEPELRQIAVSIPHESSVQAVQSFHLILDQERISILPRVGLSMYTDFVMVVSTHPLMVYTDFVMVVSTHPLMHPTEEGKKSGKKASTSRGAEQRRQGKKTEKKRRSS</sequence>
<evidence type="ECO:0000313" key="3">
    <source>
        <dbReference type="Proteomes" id="UP000652761"/>
    </source>
</evidence>
<reference evidence="2" key="1">
    <citation type="submission" date="2017-07" db="EMBL/GenBank/DDBJ databases">
        <title>Taro Niue Genome Assembly and Annotation.</title>
        <authorList>
            <person name="Atibalentja N."/>
            <person name="Keating K."/>
            <person name="Fields C.J."/>
        </authorList>
    </citation>
    <scope>NUCLEOTIDE SEQUENCE</scope>
    <source>
        <strain evidence="2">Niue_2</strain>
        <tissue evidence="2">Leaf</tissue>
    </source>
</reference>
<accession>A0A843U9G3</accession>
<dbReference type="Proteomes" id="UP000652761">
    <property type="component" value="Unassembled WGS sequence"/>
</dbReference>
<evidence type="ECO:0000256" key="1">
    <source>
        <dbReference type="SAM" id="MobiDB-lite"/>
    </source>
</evidence>